<feature type="region of interest" description="Disordered" evidence="1">
    <location>
        <begin position="130"/>
        <end position="158"/>
    </location>
</feature>
<keyword evidence="3" id="KW-1185">Reference proteome</keyword>
<reference evidence="2 3" key="1">
    <citation type="submission" date="2023-07" db="EMBL/GenBank/DDBJ databases">
        <title>Genomic Encyclopedia of Type Strains, Phase IV (KMG-IV): sequencing the most valuable type-strain genomes for metagenomic binning, comparative biology and taxonomic classification.</title>
        <authorList>
            <person name="Goeker M."/>
        </authorList>
    </citation>
    <scope>NUCLEOTIDE SEQUENCE [LARGE SCALE GENOMIC DNA]</scope>
    <source>
        <strain evidence="2 3">DSM 46876</strain>
    </source>
</reference>
<proteinExistence type="predicted"/>
<evidence type="ECO:0000313" key="3">
    <source>
        <dbReference type="Proteomes" id="UP001238450"/>
    </source>
</evidence>
<feature type="region of interest" description="Disordered" evidence="1">
    <location>
        <begin position="458"/>
        <end position="516"/>
    </location>
</feature>
<accession>A0AAJ1TFC3</accession>
<evidence type="ECO:0000256" key="1">
    <source>
        <dbReference type="SAM" id="MobiDB-lite"/>
    </source>
</evidence>
<feature type="compositionally biased region" description="Basic residues" evidence="1">
    <location>
        <begin position="500"/>
        <end position="516"/>
    </location>
</feature>
<evidence type="ECO:0000313" key="2">
    <source>
        <dbReference type="EMBL" id="MDQ0417905.1"/>
    </source>
</evidence>
<name>A0AAJ1TFC3_9BACL</name>
<feature type="compositionally biased region" description="Basic and acidic residues" evidence="1">
    <location>
        <begin position="477"/>
        <end position="493"/>
    </location>
</feature>
<dbReference type="Proteomes" id="UP001238450">
    <property type="component" value="Unassembled WGS sequence"/>
</dbReference>
<dbReference type="EMBL" id="JAUSUV010000008">
    <property type="protein sequence ID" value="MDQ0417905.1"/>
    <property type="molecule type" value="Genomic_DNA"/>
</dbReference>
<comment type="caution">
    <text evidence="2">The sequence shown here is derived from an EMBL/GenBank/DDBJ whole genome shotgun (WGS) entry which is preliminary data.</text>
</comment>
<dbReference type="RefSeq" id="WP_307253219.1">
    <property type="nucleotide sequence ID" value="NZ_JAUSUV010000008.1"/>
</dbReference>
<protein>
    <submittedName>
        <fullName evidence="2">Uncharacterized protein</fullName>
    </submittedName>
</protein>
<gene>
    <name evidence="2" type="ORF">J2Z48_002089</name>
</gene>
<dbReference type="AlphaFoldDB" id="A0AAJ1TFC3"/>
<organism evidence="2 3">
    <name type="scientific">Croceifilum oryzae</name>
    <dbReference type="NCBI Taxonomy" id="1553429"/>
    <lineage>
        <taxon>Bacteria</taxon>
        <taxon>Bacillati</taxon>
        <taxon>Bacillota</taxon>
        <taxon>Bacilli</taxon>
        <taxon>Bacillales</taxon>
        <taxon>Thermoactinomycetaceae</taxon>
        <taxon>Croceifilum</taxon>
    </lineage>
</organism>
<sequence>MKVTSELPSIPQEYISTELSHLTDVQIYELIDRYYAKEDLEVLIDEYKLKGVRPTNLVSKFPPTIEDSSCPFCNTHYITYRKPRTGIKKPTHCPNCNHLENNRRSYCTCSNCINGRKSKLEQTYKERKAYEEEKHRIEEEQRKKMEEEQRQKEQEHRELIEKSYDVSRVPKRKLSDLNFKDLWLLNSLLSVGYDEEKLLIKPVWSYQDDLAPSKDFIMDMIKHLFHSGIILPYPKENINSFSKEQFRALEVYFYINIEEFHNDTTKALEYLINPPLRDVITLILNDLDLVEQCWKKLVFEEVFQDLRFRLGKLDQSLDRNEKVNTTLSGLINHFSSGQLFHMSHKQIANKNLWYASNLGHIPDRFVDVILDGLKQYGDLALSKEWDLYGFTTRHAELPATAVSDVFFNKLLFLGEECLTICPSINFLFSHTDKLVDQVLFEHQKKEKENEMKAKMNLLDHPNTENDSESAEANPNQESKEEPSDPLEIKDTETKSTLSAKLKKKKYKKKKKKKKRK</sequence>